<dbReference type="Proteomes" id="UP001054821">
    <property type="component" value="Chromosome 5"/>
</dbReference>
<proteinExistence type="predicted"/>
<gene>
    <name evidence="1" type="ORF">L3X38_028245</name>
</gene>
<name>A0AAD4VPL2_PRUDU</name>
<accession>A0AAD4VPL2</accession>
<reference evidence="1 2" key="1">
    <citation type="journal article" date="2022" name="G3 (Bethesda)">
        <title>Whole-genome sequence and methylome profiling of the almond [Prunus dulcis (Mill.) D.A. Webb] cultivar 'Nonpareil'.</title>
        <authorList>
            <person name="D'Amico-Willman K.M."/>
            <person name="Ouma W.Z."/>
            <person name="Meulia T."/>
            <person name="Sideli G.M."/>
            <person name="Gradziel T.M."/>
            <person name="Fresnedo-Ramirez J."/>
        </authorList>
    </citation>
    <scope>NUCLEOTIDE SEQUENCE [LARGE SCALE GENOMIC DNA]</scope>
    <source>
        <strain evidence="1">Clone GOH B32 T37-40</strain>
    </source>
</reference>
<protein>
    <submittedName>
        <fullName evidence="1">Uncharacterized protein</fullName>
    </submittedName>
</protein>
<evidence type="ECO:0000313" key="1">
    <source>
        <dbReference type="EMBL" id="KAI5328848.1"/>
    </source>
</evidence>
<sequence length="101" mass="11519">MEGQYRFSCVSECFWEHEAEGWMGALMKMKELVHKSKSKVSDCVGVGMRFAYQGMSRIQDSKKAMSKEFSMGDLSCTQENDFQEVQDVLGVNNRTFGARLN</sequence>
<keyword evidence="2" id="KW-1185">Reference proteome</keyword>
<dbReference type="AlphaFoldDB" id="A0AAD4VPL2"/>
<comment type="caution">
    <text evidence="1">The sequence shown here is derived from an EMBL/GenBank/DDBJ whole genome shotgun (WGS) entry which is preliminary data.</text>
</comment>
<dbReference type="EMBL" id="JAJFAZ020000005">
    <property type="protein sequence ID" value="KAI5328848.1"/>
    <property type="molecule type" value="Genomic_DNA"/>
</dbReference>
<organism evidence="1 2">
    <name type="scientific">Prunus dulcis</name>
    <name type="common">Almond</name>
    <name type="synonym">Amygdalus dulcis</name>
    <dbReference type="NCBI Taxonomy" id="3755"/>
    <lineage>
        <taxon>Eukaryota</taxon>
        <taxon>Viridiplantae</taxon>
        <taxon>Streptophyta</taxon>
        <taxon>Embryophyta</taxon>
        <taxon>Tracheophyta</taxon>
        <taxon>Spermatophyta</taxon>
        <taxon>Magnoliopsida</taxon>
        <taxon>eudicotyledons</taxon>
        <taxon>Gunneridae</taxon>
        <taxon>Pentapetalae</taxon>
        <taxon>rosids</taxon>
        <taxon>fabids</taxon>
        <taxon>Rosales</taxon>
        <taxon>Rosaceae</taxon>
        <taxon>Amygdaloideae</taxon>
        <taxon>Amygdaleae</taxon>
        <taxon>Prunus</taxon>
    </lineage>
</organism>
<evidence type="ECO:0000313" key="2">
    <source>
        <dbReference type="Proteomes" id="UP001054821"/>
    </source>
</evidence>